<accession>A0A5J4QHC4</accession>
<protein>
    <submittedName>
        <fullName evidence="1">Uncharacterized protein</fullName>
    </submittedName>
</protein>
<comment type="caution">
    <text evidence="1">The sequence shown here is derived from an EMBL/GenBank/DDBJ whole genome shotgun (WGS) entry which is preliminary data.</text>
</comment>
<organism evidence="1">
    <name type="scientific">termite gut metagenome</name>
    <dbReference type="NCBI Taxonomy" id="433724"/>
    <lineage>
        <taxon>unclassified sequences</taxon>
        <taxon>metagenomes</taxon>
        <taxon>organismal metagenomes</taxon>
    </lineage>
</organism>
<name>A0A5J4QHC4_9ZZZZ</name>
<feature type="non-terminal residue" evidence="1">
    <location>
        <position position="1"/>
    </location>
</feature>
<reference evidence="1" key="1">
    <citation type="submission" date="2019-03" db="EMBL/GenBank/DDBJ databases">
        <title>Single cell metagenomics reveals metabolic interactions within the superorganism composed of flagellate Streblomastix strix and complex community of Bacteroidetes bacteria on its surface.</title>
        <authorList>
            <person name="Treitli S.C."/>
            <person name="Kolisko M."/>
            <person name="Husnik F."/>
            <person name="Keeling P."/>
            <person name="Hampl V."/>
        </authorList>
    </citation>
    <scope>NUCLEOTIDE SEQUENCE</scope>
    <source>
        <strain evidence="1">STM</strain>
    </source>
</reference>
<dbReference type="EMBL" id="SNRY01003376">
    <property type="protein sequence ID" value="KAA6321207.1"/>
    <property type="molecule type" value="Genomic_DNA"/>
</dbReference>
<proteinExistence type="predicted"/>
<evidence type="ECO:0000313" key="1">
    <source>
        <dbReference type="EMBL" id="KAA6321207.1"/>
    </source>
</evidence>
<sequence>ASDRTALFAALLSRSESHGAGMVADEKADYSQQVAKNNGTTRRGV</sequence>
<dbReference type="AlphaFoldDB" id="A0A5J4QHC4"/>
<gene>
    <name evidence="1" type="ORF">EZS27_029113</name>
</gene>